<keyword evidence="2" id="KW-0812">Transmembrane</keyword>
<evidence type="ECO:0000313" key="5">
    <source>
        <dbReference type="Proteomes" id="UP000235145"/>
    </source>
</evidence>
<keyword evidence="2" id="KW-1133">Transmembrane helix</keyword>
<dbReference type="InterPro" id="IPR035897">
    <property type="entry name" value="Toll_tir_struct_dom_sf"/>
</dbReference>
<keyword evidence="5" id="KW-1185">Reference proteome</keyword>
<protein>
    <recommendedName>
        <fullName evidence="3">TIR domain-containing protein</fullName>
    </recommendedName>
</protein>
<dbReference type="GO" id="GO:0005634">
    <property type="term" value="C:nucleus"/>
    <property type="evidence" value="ECO:0000318"/>
    <property type="project" value="GO_Central"/>
</dbReference>
<dbReference type="EMBL" id="NBSK02000007">
    <property type="protein sequence ID" value="KAJ0197503.1"/>
    <property type="molecule type" value="Genomic_DNA"/>
</dbReference>
<feature type="domain" description="TIR" evidence="3">
    <location>
        <begin position="12"/>
        <end position="150"/>
    </location>
</feature>
<feature type="transmembrane region" description="Helical" evidence="2">
    <location>
        <begin position="137"/>
        <end position="155"/>
    </location>
</feature>
<dbReference type="SUPFAM" id="SSF52200">
    <property type="entry name" value="Toll/Interleukin receptor TIR domain"/>
    <property type="match status" value="1"/>
</dbReference>
<name>A0A9R1V1F0_LACSA</name>
<keyword evidence="2" id="KW-0472">Membrane</keyword>
<dbReference type="Gene3D" id="3.40.50.10140">
    <property type="entry name" value="Toll/interleukin-1 receptor homology (TIR) domain"/>
    <property type="match status" value="1"/>
</dbReference>
<comment type="caution">
    <text evidence="4">The sequence shown here is derived from an EMBL/GenBank/DDBJ whole genome shotgun (WGS) entry which is preliminary data.</text>
</comment>
<dbReference type="InterPro" id="IPR000157">
    <property type="entry name" value="TIR_dom"/>
</dbReference>
<evidence type="ECO:0000256" key="1">
    <source>
        <dbReference type="ARBA" id="ARBA00023027"/>
    </source>
</evidence>
<dbReference type="PANTHER" id="PTHR32009:SF133">
    <property type="entry name" value="TIR DOMAIN-CONTAINING PROTEIN"/>
    <property type="match status" value="1"/>
</dbReference>
<dbReference type="AlphaFoldDB" id="A0A9R1V1F0"/>
<evidence type="ECO:0000259" key="3">
    <source>
        <dbReference type="PROSITE" id="PS50104"/>
    </source>
</evidence>
<dbReference type="Pfam" id="PF01582">
    <property type="entry name" value="TIR"/>
    <property type="match status" value="1"/>
</dbReference>
<accession>A0A9R1V1F0</accession>
<organism evidence="4 5">
    <name type="scientific">Lactuca sativa</name>
    <name type="common">Garden lettuce</name>
    <dbReference type="NCBI Taxonomy" id="4236"/>
    <lineage>
        <taxon>Eukaryota</taxon>
        <taxon>Viridiplantae</taxon>
        <taxon>Streptophyta</taxon>
        <taxon>Embryophyta</taxon>
        <taxon>Tracheophyta</taxon>
        <taxon>Spermatophyta</taxon>
        <taxon>Magnoliopsida</taxon>
        <taxon>eudicotyledons</taxon>
        <taxon>Gunneridae</taxon>
        <taxon>Pentapetalae</taxon>
        <taxon>asterids</taxon>
        <taxon>campanulids</taxon>
        <taxon>Asterales</taxon>
        <taxon>Asteraceae</taxon>
        <taxon>Cichorioideae</taxon>
        <taxon>Cichorieae</taxon>
        <taxon>Lactucinae</taxon>
        <taxon>Lactuca</taxon>
    </lineage>
</organism>
<gene>
    <name evidence="4" type="ORF">LSAT_V11C700361460</name>
</gene>
<dbReference type="Proteomes" id="UP000235145">
    <property type="component" value="Unassembled WGS sequence"/>
</dbReference>
<keyword evidence="1" id="KW-0520">NAD</keyword>
<sequence length="161" mass="18656">MTSISSPGANGSSYDVFLSFRGEDTRYSFTDHLYKTLKQSRIDAFRDNDDINRGEELKPEIQRAIKESRASIVVLLENYATSYWCLDELMLILQQKREHNHYVLPVFYHVDPSDVRKQNKTFAIEVKASSKWTDHNAFAGMVFILLNTISLWALHMHQNAP</sequence>
<evidence type="ECO:0000256" key="2">
    <source>
        <dbReference type="SAM" id="Phobius"/>
    </source>
</evidence>
<dbReference type="SMART" id="SM00255">
    <property type="entry name" value="TIR"/>
    <property type="match status" value="1"/>
</dbReference>
<dbReference type="PROSITE" id="PS50104">
    <property type="entry name" value="TIR"/>
    <property type="match status" value="1"/>
</dbReference>
<evidence type="ECO:0000313" key="4">
    <source>
        <dbReference type="EMBL" id="KAJ0197503.1"/>
    </source>
</evidence>
<reference evidence="4 5" key="1">
    <citation type="journal article" date="2017" name="Nat. Commun.">
        <title>Genome assembly with in vitro proximity ligation data and whole-genome triplication in lettuce.</title>
        <authorList>
            <person name="Reyes-Chin-Wo S."/>
            <person name="Wang Z."/>
            <person name="Yang X."/>
            <person name="Kozik A."/>
            <person name="Arikit S."/>
            <person name="Song C."/>
            <person name="Xia L."/>
            <person name="Froenicke L."/>
            <person name="Lavelle D.O."/>
            <person name="Truco M.J."/>
            <person name="Xia R."/>
            <person name="Zhu S."/>
            <person name="Xu C."/>
            <person name="Xu H."/>
            <person name="Xu X."/>
            <person name="Cox K."/>
            <person name="Korf I."/>
            <person name="Meyers B.C."/>
            <person name="Michelmore R.W."/>
        </authorList>
    </citation>
    <scope>NUCLEOTIDE SEQUENCE [LARGE SCALE GENOMIC DNA]</scope>
    <source>
        <strain evidence="5">cv. Salinas</strain>
        <tissue evidence="4">Seedlings</tissue>
    </source>
</reference>
<dbReference type="GO" id="GO:0007165">
    <property type="term" value="P:signal transduction"/>
    <property type="evidence" value="ECO:0000318"/>
    <property type="project" value="GO_Central"/>
</dbReference>
<proteinExistence type="predicted"/>
<dbReference type="PANTHER" id="PTHR32009">
    <property type="entry name" value="TMV RESISTANCE PROTEIN N-LIKE"/>
    <property type="match status" value="1"/>
</dbReference>